<proteinExistence type="predicted"/>
<gene>
    <name evidence="1" type="ORF">EDEG_00544</name>
</gene>
<comment type="caution">
    <text evidence="1">The sequence shown here is derived from an EMBL/GenBank/DDBJ whole genome shotgun (WGS) entry which is preliminary data.</text>
</comment>
<protein>
    <recommendedName>
        <fullName evidence="3">Protein SDA1</fullName>
    </recommendedName>
</protein>
<evidence type="ECO:0008006" key="3">
    <source>
        <dbReference type="Google" id="ProtNLM"/>
    </source>
</evidence>
<dbReference type="STRING" id="1003232.J9D0Z2"/>
<keyword evidence="2" id="KW-1185">Reference proteome</keyword>
<dbReference type="OMA" id="FECEFKL"/>
<organism evidence="1 2">
    <name type="scientific">Edhazardia aedis (strain USNM 41457)</name>
    <name type="common">Microsporidian parasite</name>
    <dbReference type="NCBI Taxonomy" id="1003232"/>
    <lineage>
        <taxon>Eukaryota</taxon>
        <taxon>Fungi</taxon>
        <taxon>Fungi incertae sedis</taxon>
        <taxon>Microsporidia</taxon>
        <taxon>Edhazardia</taxon>
    </lineage>
</organism>
<evidence type="ECO:0000313" key="1">
    <source>
        <dbReference type="EMBL" id="EJW01244.1"/>
    </source>
</evidence>
<dbReference type="EMBL" id="AFBI03000006">
    <property type="protein sequence ID" value="EJW01244.1"/>
    <property type="molecule type" value="Genomic_DNA"/>
</dbReference>
<reference evidence="1 2" key="1">
    <citation type="submission" date="2011-08" db="EMBL/GenBank/DDBJ databases">
        <authorList>
            <person name="Liu Z.J."/>
            <person name="Shi F.L."/>
            <person name="Lu J.Q."/>
            <person name="Li M."/>
            <person name="Wang Z.L."/>
        </authorList>
    </citation>
    <scope>NUCLEOTIDE SEQUENCE [LARGE SCALE GENOMIC DNA]</scope>
    <source>
        <strain evidence="1 2">USNM 41457</strain>
    </source>
</reference>
<evidence type="ECO:0000313" key="2">
    <source>
        <dbReference type="Proteomes" id="UP000003163"/>
    </source>
</evidence>
<dbReference type="HOGENOM" id="CLU_624084_0_0_1"/>
<name>J9D0Z2_EDHAE</name>
<accession>J9D0Z2</accession>
<dbReference type="Proteomes" id="UP000003163">
    <property type="component" value="Unassembled WGS sequence"/>
</dbReference>
<dbReference type="VEuPathDB" id="MicrosporidiaDB:EDEG_00544"/>
<dbReference type="InParanoid" id="J9D0Z2"/>
<dbReference type="AlphaFoldDB" id="J9D0Z2"/>
<sequence length="535" mass="62756">MDFIELEAQVKKSPGNYKTEFLKILNTYKNLSVLPDSGQLTLPYLNFLVSTCQHFESTKIVEYLARQIEKCNDEKLSQELLNAWFMLKQKNKIEDNLFFKILMQCADLPKILNRVLKLIKNPKCIINIIIYYFKHGDDKQTTFSCLLICYIYEIYDLKECKDIILQSMIDYKSGSIQKTNNILDVKTNNLKDILITESKISDSKMDKVVLCNENIKTCVNQSNIFDKEKQKKTICINSVEKNNLNIYNMHFSPILIKNQKIQQICLLYFLNELDFCQEKESRLIKNLDKTNAKYILKNIRLNHKKDTRQFKILKLKCISLIKQVMDVKCDVAETIYKMIDLNKDDLKDVLKLLLFNIDGNLKVLKAFLNNFCVEYKDDEVICIGLNFLKELCIHINTFQIVSWNNNIAENKDILDDISEISQITSFDVKYDDIDFKENIKNPVFSLILDHVAIFNKNKNSYINNSYRNVVKAMKGLLTSEDAENDLTLIKRKKSKEEKLLARKEGANKRRLLIKLRKTERRANLKKTKKKKKLKT</sequence>
<reference evidence="2" key="2">
    <citation type="submission" date="2015-07" db="EMBL/GenBank/DDBJ databases">
        <title>Contrasting host-pathogen interactions and genome evolution in two generalist and specialist microsporidian pathogens of mosquitoes.</title>
        <authorList>
            <consortium name="The Broad Institute Genomics Platform"/>
            <consortium name="The Broad Institute Genome Sequencing Center for Infectious Disease"/>
            <person name="Cuomo C.A."/>
            <person name="Sanscrainte N.D."/>
            <person name="Goldberg J.M."/>
            <person name="Heiman D."/>
            <person name="Young S."/>
            <person name="Zeng Q."/>
            <person name="Becnel J.J."/>
            <person name="Birren B.W."/>
        </authorList>
    </citation>
    <scope>NUCLEOTIDE SEQUENCE [LARGE SCALE GENOMIC DNA]</scope>
    <source>
        <strain evidence="2">USNM 41457</strain>
    </source>
</reference>
<dbReference type="OrthoDB" id="2195396at2759"/>